<evidence type="ECO:0000313" key="1">
    <source>
        <dbReference type="EMBL" id="OIQ76145.1"/>
    </source>
</evidence>
<sequence>MLVANHIGKSLKKGYRRIGVEQPAFEVPPVTAMQIFCNIYTPLCQAREIQREGLNDVARKM</sequence>
<dbReference type="EMBL" id="MLJW01001954">
    <property type="protein sequence ID" value="OIQ76145.1"/>
    <property type="molecule type" value="Genomic_DNA"/>
</dbReference>
<organism evidence="1">
    <name type="scientific">mine drainage metagenome</name>
    <dbReference type="NCBI Taxonomy" id="410659"/>
    <lineage>
        <taxon>unclassified sequences</taxon>
        <taxon>metagenomes</taxon>
        <taxon>ecological metagenomes</taxon>
    </lineage>
</organism>
<dbReference type="AlphaFoldDB" id="A0A1J5PXD6"/>
<accession>A0A1J5PXD6</accession>
<protein>
    <submittedName>
        <fullName evidence="1">Uncharacterized protein</fullName>
    </submittedName>
</protein>
<proteinExistence type="predicted"/>
<reference evidence="1" key="1">
    <citation type="submission" date="2016-10" db="EMBL/GenBank/DDBJ databases">
        <title>Sequence of Gallionella enrichment culture.</title>
        <authorList>
            <person name="Poehlein A."/>
            <person name="Muehling M."/>
            <person name="Daniel R."/>
        </authorList>
    </citation>
    <scope>NUCLEOTIDE SEQUENCE</scope>
</reference>
<gene>
    <name evidence="1" type="ORF">GALL_421800</name>
</gene>
<comment type="caution">
    <text evidence="1">The sequence shown here is derived from an EMBL/GenBank/DDBJ whole genome shotgun (WGS) entry which is preliminary data.</text>
</comment>
<name>A0A1J5PXD6_9ZZZZ</name>